<dbReference type="EMBL" id="OU503048">
    <property type="protein sequence ID" value="CAI9773560.1"/>
    <property type="molecule type" value="Genomic_DNA"/>
</dbReference>
<evidence type="ECO:0000256" key="3">
    <source>
        <dbReference type="ARBA" id="ARBA00022884"/>
    </source>
</evidence>
<dbReference type="PANTHER" id="PTHR12537:SF119">
    <property type="entry name" value="PUMILIO HOMOLOG 6, CHLOROPLASTIC"/>
    <property type="match status" value="1"/>
</dbReference>
<name>A0AAD2E3G3_9LAMI</name>
<dbReference type="Proteomes" id="UP000834106">
    <property type="component" value="Chromosome 13"/>
</dbReference>
<proteinExistence type="predicted"/>
<evidence type="ECO:0000256" key="4">
    <source>
        <dbReference type="PROSITE-ProRule" id="PRU00317"/>
    </source>
</evidence>
<feature type="repeat" description="Pumilio" evidence="4">
    <location>
        <begin position="88"/>
        <end position="126"/>
    </location>
</feature>
<reference evidence="6" key="1">
    <citation type="submission" date="2023-05" db="EMBL/GenBank/DDBJ databases">
        <authorList>
            <person name="Huff M."/>
        </authorList>
    </citation>
    <scope>NUCLEOTIDE SEQUENCE</scope>
</reference>
<keyword evidence="3" id="KW-0694">RNA-binding</keyword>
<evidence type="ECO:0000256" key="1">
    <source>
        <dbReference type="ARBA" id="ARBA00022737"/>
    </source>
</evidence>
<dbReference type="PROSITE" id="PS50302">
    <property type="entry name" value="PUM"/>
    <property type="match status" value="1"/>
</dbReference>
<dbReference type="InterPro" id="IPR016024">
    <property type="entry name" value="ARM-type_fold"/>
</dbReference>
<dbReference type="InterPro" id="IPR033133">
    <property type="entry name" value="PUM-HD"/>
</dbReference>
<dbReference type="GO" id="GO:0006417">
    <property type="term" value="P:regulation of translation"/>
    <property type="evidence" value="ECO:0007669"/>
    <property type="project" value="UniProtKB-KW"/>
</dbReference>
<sequence length="160" mass="17423">MGVAGSSYFGSPTGLGFMPQFPASPLGSPVLPGSPVGGANFSGRKMIMDFFKVLWIEQKGSDSFNNPRKHSFLEELKAGSSGRIDLSEIKGCVVEFSVDQQGSRFVQQKMENCSVEEESVFREILPHASKLMTDVFGNYVIQKDFFSICGNLHEGAVSRG</sequence>
<protein>
    <recommendedName>
        <fullName evidence="5">PUM-HD domain-containing protein</fullName>
    </recommendedName>
</protein>
<accession>A0AAD2E3G3</accession>
<dbReference type="InterPro" id="IPR011989">
    <property type="entry name" value="ARM-like"/>
</dbReference>
<evidence type="ECO:0000256" key="2">
    <source>
        <dbReference type="ARBA" id="ARBA00022845"/>
    </source>
</evidence>
<dbReference type="PANTHER" id="PTHR12537">
    <property type="entry name" value="RNA BINDING PROTEIN PUMILIO-RELATED"/>
    <property type="match status" value="1"/>
</dbReference>
<dbReference type="Pfam" id="PF00806">
    <property type="entry name" value="PUF"/>
    <property type="match status" value="2"/>
</dbReference>
<organism evidence="6 7">
    <name type="scientific">Fraxinus pennsylvanica</name>
    <dbReference type="NCBI Taxonomy" id="56036"/>
    <lineage>
        <taxon>Eukaryota</taxon>
        <taxon>Viridiplantae</taxon>
        <taxon>Streptophyta</taxon>
        <taxon>Embryophyta</taxon>
        <taxon>Tracheophyta</taxon>
        <taxon>Spermatophyta</taxon>
        <taxon>Magnoliopsida</taxon>
        <taxon>eudicotyledons</taxon>
        <taxon>Gunneridae</taxon>
        <taxon>Pentapetalae</taxon>
        <taxon>asterids</taxon>
        <taxon>lamiids</taxon>
        <taxon>Lamiales</taxon>
        <taxon>Oleaceae</taxon>
        <taxon>Oleeae</taxon>
        <taxon>Fraxinus</taxon>
    </lineage>
</organism>
<dbReference type="SMART" id="SM00025">
    <property type="entry name" value="Pumilio"/>
    <property type="match status" value="2"/>
</dbReference>
<evidence type="ECO:0000313" key="6">
    <source>
        <dbReference type="EMBL" id="CAI9773560.1"/>
    </source>
</evidence>
<dbReference type="SUPFAM" id="SSF48371">
    <property type="entry name" value="ARM repeat"/>
    <property type="match status" value="1"/>
</dbReference>
<dbReference type="Gene3D" id="1.25.10.10">
    <property type="entry name" value="Leucine-rich Repeat Variant"/>
    <property type="match status" value="1"/>
</dbReference>
<dbReference type="GO" id="GO:0003729">
    <property type="term" value="F:mRNA binding"/>
    <property type="evidence" value="ECO:0007669"/>
    <property type="project" value="TreeGrafter"/>
</dbReference>
<dbReference type="AlphaFoldDB" id="A0AAD2E3G3"/>
<evidence type="ECO:0000259" key="5">
    <source>
        <dbReference type="PROSITE" id="PS50303"/>
    </source>
</evidence>
<feature type="domain" description="PUM-HD" evidence="5">
    <location>
        <begin position="68"/>
        <end position="160"/>
    </location>
</feature>
<evidence type="ECO:0000313" key="7">
    <source>
        <dbReference type="Proteomes" id="UP000834106"/>
    </source>
</evidence>
<dbReference type="GO" id="GO:0005737">
    <property type="term" value="C:cytoplasm"/>
    <property type="evidence" value="ECO:0007669"/>
    <property type="project" value="TreeGrafter"/>
</dbReference>
<keyword evidence="7" id="KW-1185">Reference proteome</keyword>
<dbReference type="PROSITE" id="PS50303">
    <property type="entry name" value="PUM_HD"/>
    <property type="match status" value="1"/>
</dbReference>
<keyword evidence="2" id="KW-0810">Translation regulation</keyword>
<dbReference type="InterPro" id="IPR001313">
    <property type="entry name" value="Pumilio_RNA-bd_rpt"/>
</dbReference>
<gene>
    <name evidence="6" type="ORF">FPE_LOCUS20990</name>
</gene>
<keyword evidence="1" id="KW-0677">Repeat</keyword>